<comment type="caution">
    <text evidence="5">The sequence shown here is derived from an EMBL/GenBank/DDBJ whole genome shotgun (WGS) entry which is preliminary data.</text>
</comment>
<evidence type="ECO:0000313" key="5">
    <source>
        <dbReference type="EMBL" id="RCW39952.1"/>
    </source>
</evidence>
<dbReference type="AlphaFoldDB" id="A0A368VFL0"/>
<evidence type="ECO:0000259" key="4">
    <source>
        <dbReference type="PROSITE" id="PS50801"/>
    </source>
</evidence>
<dbReference type="PROSITE" id="PS50801">
    <property type="entry name" value="STAS"/>
    <property type="match status" value="1"/>
</dbReference>
<dbReference type="Proteomes" id="UP000253495">
    <property type="component" value="Unassembled WGS sequence"/>
</dbReference>
<dbReference type="CDD" id="cd07043">
    <property type="entry name" value="STAS_anti-anti-sigma_factors"/>
    <property type="match status" value="1"/>
</dbReference>
<sequence length="110" mass="11665">MGVITEGDERTLVVKVSGEIDLVTSPQLEQELTRALDTRPEALVLDITGVTFLSSAGLAVLVGMHQYAGEHTRFRVVADGAATLRPIQLMGLDGEFPVYPSTAEAVAGRA</sequence>
<evidence type="ECO:0000256" key="3">
    <source>
        <dbReference type="SAM" id="Phobius"/>
    </source>
</evidence>
<dbReference type="Gene3D" id="3.30.750.24">
    <property type="entry name" value="STAS domain"/>
    <property type="match status" value="1"/>
</dbReference>
<accession>A0A368VFL0</accession>
<comment type="similarity">
    <text evidence="1 2">Belongs to the anti-sigma-factor antagonist family.</text>
</comment>
<dbReference type="GO" id="GO:0043856">
    <property type="term" value="F:anti-sigma factor antagonist activity"/>
    <property type="evidence" value="ECO:0007669"/>
    <property type="project" value="InterPro"/>
</dbReference>
<proteinExistence type="inferred from homology"/>
<protein>
    <recommendedName>
        <fullName evidence="2">Anti-sigma factor antagonist</fullName>
    </recommendedName>
</protein>
<dbReference type="PANTHER" id="PTHR33495:SF13">
    <property type="entry name" value="ANTI-SIGMA-F FACTOR ANTAGONIST RSFB"/>
    <property type="match status" value="1"/>
</dbReference>
<keyword evidence="3" id="KW-0472">Membrane</keyword>
<dbReference type="NCBIfam" id="TIGR00377">
    <property type="entry name" value="ant_ant_sig"/>
    <property type="match status" value="1"/>
</dbReference>
<keyword evidence="3" id="KW-1133">Transmembrane helix</keyword>
<dbReference type="Pfam" id="PF01740">
    <property type="entry name" value="STAS"/>
    <property type="match status" value="1"/>
</dbReference>
<dbReference type="InterPro" id="IPR003658">
    <property type="entry name" value="Anti-sigma_ant"/>
</dbReference>
<organism evidence="5 6">
    <name type="scientific">Halopolyspora algeriensis</name>
    <dbReference type="NCBI Taxonomy" id="1500506"/>
    <lineage>
        <taxon>Bacteria</taxon>
        <taxon>Bacillati</taxon>
        <taxon>Actinomycetota</taxon>
        <taxon>Actinomycetes</taxon>
        <taxon>Actinomycetes incertae sedis</taxon>
        <taxon>Halopolyspora</taxon>
    </lineage>
</organism>
<dbReference type="OrthoDB" id="3393696at2"/>
<dbReference type="SUPFAM" id="SSF52091">
    <property type="entry name" value="SpoIIaa-like"/>
    <property type="match status" value="1"/>
</dbReference>
<feature type="transmembrane region" description="Helical" evidence="3">
    <location>
        <begin position="42"/>
        <end position="64"/>
    </location>
</feature>
<keyword evidence="3" id="KW-0812">Transmembrane</keyword>
<gene>
    <name evidence="5" type="ORF">DFQ14_11334</name>
</gene>
<evidence type="ECO:0000313" key="6">
    <source>
        <dbReference type="Proteomes" id="UP000253495"/>
    </source>
</evidence>
<dbReference type="InterPro" id="IPR036513">
    <property type="entry name" value="STAS_dom_sf"/>
</dbReference>
<keyword evidence="6" id="KW-1185">Reference proteome</keyword>
<feature type="domain" description="STAS" evidence="4">
    <location>
        <begin position="12"/>
        <end position="109"/>
    </location>
</feature>
<reference evidence="5 6" key="1">
    <citation type="submission" date="2018-07" db="EMBL/GenBank/DDBJ databases">
        <title>Genomic Encyclopedia of Type Strains, Phase III (KMG-III): the genomes of soil and plant-associated and newly described type strains.</title>
        <authorList>
            <person name="Whitman W."/>
        </authorList>
    </citation>
    <scope>NUCLEOTIDE SEQUENCE [LARGE SCALE GENOMIC DNA]</scope>
    <source>
        <strain evidence="5 6">CECT 8575</strain>
    </source>
</reference>
<name>A0A368VFL0_9ACTN</name>
<dbReference type="EMBL" id="QPJC01000013">
    <property type="protein sequence ID" value="RCW39952.1"/>
    <property type="molecule type" value="Genomic_DNA"/>
</dbReference>
<evidence type="ECO:0000256" key="2">
    <source>
        <dbReference type="RuleBase" id="RU003749"/>
    </source>
</evidence>
<dbReference type="PANTHER" id="PTHR33495">
    <property type="entry name" value="ANTI-SIGMA FACTOR ANTAGONIST TM_1081-RELATED-RELATED"/>
    <property type="match status" value="1"/>
</dbReference>
<evidence type="ECO:0000256" key="1">
    <source>
        <dbReference type="ARBA" id="ARBA00009013"/>
    </source>
</evidence>
<dbReference type="InterPro" id="IPR002645">
    <property type="entry name" value="STAS_dom"/>
</dbReference>